<dbReference type="InterPro" id="IPR019410">
    <property type="entry name" value="Methyltransf_16"/>
</dbReference>
<keyword evidence="3" id="KW-1185">Reference proteome</keyword>
<dbReference type="InterPro" id="IPR029063">
    <property type="entry name" value="SAM-dependent_MTases_sf"/>
</dbReference>
<proteinExistence type="predicted"/>
<dbReference type="Proteomes" id="UP000039865">
    <property type="component" value="Unassembled WGS sequence"/>
</dbReference>
<reference evidence="2 3" key="1">
    <citation type="submission" date="2014-06" db="EMBL/GenBank/DDBJ databases">
        <authorList>
            <person name="Swart Estienne"/>
        </authorList>
    </citation>
    <scope>NUCLEOTIDE SEQUENCE [LARGE SCALE GENOMIC DNA]</scope>
    <source>
        <strain evidence="2 3">130c</strain>
    </source>
</reference>
<dbReference type="Gene3D" id="3.40.50.150">
    <property type="entry name" value="Vaccinia Virus protein VP39"/>
    <property type="match status" value="1"/>
</dbReference>
<evidence type="ECO:0000313" key="3">
    <source>
        <dbReference type="Proteomes" id="UP000039865"/>
    </source>
</evidence>
<dbReference type="PANTHER" id="PTHR45982:SF1">
    <property type="entry name" value="REGULATOR OF CHROMOSOME CONDENSATION"/>
    <property type="match status" value="1"/>
</dbReference>
<evidence type="ECO:0000313" key="2">
    <source>
        <dbReference type="EMBL" id="CDW73903.1"/>
    </source>
</evidence>
<name>A0A077ZZG8_STYLE</name>
<accession>A0A077ZZG8</accession>
<dbReference type="InParanoid" id="A0A077ZZG8"/>
<dbReference type="OrthoDB" id="8068875at2759"/>
<feature type="repeat" description="RCC1" evidence="1">
    <location>
        <begin position="245"/>
        <end position="296"/>
    </location>
</feature>
<protein>
    <submittedName>
        <fullName evidence="2">Uncharacterized protein</fullName>
    </submittedName>
</protein>
<evidence type="ECO:0000256" key="1">
    <source>
        <dbReference type="PROSITE-ProRule" id="PRU00235"/>
    </source>
</evidence>
<dbReference type="SUPFAM" id="SSF50985">
    <property type="entry name" value="RCC1/BLIP-II"/>
    <property type="match status" value="1"/>
</dbReference>
<organism evidence="2 3">
    <name type="scientific">Stylonychia lemnae</name>
    <name type="common">Ciliate</name>
    <dbReference type="NCBI Taxonomy" id="5949"/>
    <lineage>
        <taxon>Eukaryota</taxon>
        <taxon>Sar</taxon>
        <taxon>Alveolata</taxon>
        <taxon>Ciliophora</taxon>
        <taxon>Intramacronucleata</taxon>
        <taxon>Spirotrichea</taxon>
        <taxon>Stichotrichia</taxon>
        <taxon>Sporadotrichida</taxon>
        <taxon>Oxytrichidae</taxon>
        <taxon>Stylonychinae</taxon>
        <taxon>Stylonychia</taxon>
    </lineage>
</organism>
<dbReference type="EMBL" id="CCKQ01002795">
    <property type="protein sequence ID" value="CDW73903.1"/>
    <property type="molecule type" value="Genomic_DNA"/>
</dbReference>
<dbReference type="SUPFAM" id="SSF53335">
    <property type="entry name" value="S-adenosyl-L-methionine-dependent methyltransferases"/>
    <property type="match status" value="1"/>
</dbReference>
<dbReference type="AlphaFoldDB" id="A0A077ZZG8"/>
<dbReference type="PANTHER" id="PTHR45982">
    <property type="entry name" value="REGULATOR OF CHROMOSOME CONDENSATION"/>
    <property type="match status" value="1"/>
</dbReference>
<dbReference type="InterPro" id="IPR051553">
    <property type="entry name" value="Ran_GTPase-activating"/>
</dbReference>
<dbReference type="Pfam" id="PF10294">
    <property type="entry name" value="Methyltransf_16"/>
    <property type="match status" value="1"/>
</dbReference>
<feature type="repeat" description="RCC1" evidence="1">
    <location>
        <begin position="350"/>
        <end position="402"/>
    </location>
</feature>
<dbReference type="PROSITE" id="PS50012">
    <property type="entry name" value="RCC1_3"/>
    <property type="match status" value="3"/>
</dbReference>
<dbReference type="InterPro" id="IPR009091">
    <property type="entry name" value="RCC1/BLIP-II"/>
</dbReference>
<feature type="repeat" description="RCC1" evidence="1">
    <location>
        <begin position="297"/>
        <end position="356"/>
    </location>
</feature>
<dbReference type="Gene3D" id="2.130.10.30">
    <property type="entry name" value="Regulator of chromosome condensation 1/beta-lactamase-inhibitor protein II"/>
    <property type="match status" value="1"/>
</dbReference>
<dbReference type="Pfam" id="PF13540">
    <property type="entry name" value="RCC1_2"/>
    <property type="match status" value="1"/>
</dbReference>
<dbReference type="PRINTS" id="PR00633">
    <property type="entry name" value="RCCNDNSATION"/>
</dbReference>
<sequence length="518" mass="59072">MEKENQQLAVGVPLVVWGASITLSNWIDENFERLPTNISNCLELGSGTGLLGIYTLKRIFSNYPETETSIHMTFTDMEQSSLELIEKNMDLNKISKLNGKASYFKWGDFTNEFTDSDQYDLIVGSDIIYSDRILEPLAQSISHLLKKGGLALIANNSIRYDIQAIEFERQLALKNLIIEEKVNIKDNFAFLENYEKFPRLLRAIQRYTPFFSNGIDQPRCEAAFVNPILKAQMGCGYISIIDSSLKVFSWGDNYAGQLGLGDDIHRDSPVLVDTLSDHRIVDMSLGFQHCLYLNDIGEVFGIGRNNRFQLGRQKDSNNQNQEIFDKYQGAVKLDYFIEPIVQIGAGKFHSVFLTVGFNKYGQCGISNSLFMHSEDPVEIFTDNLRIKEISVGSHHTLILSEDNRLYGFGARKNDGREEQCSIVEIKLPTDKKIVKFKASNLRNYIITEDNQVWFWGGYIYQNYQKLCIDDFNLLNEEEGIPKGKKIIDYGLGFAHDTVLIEEDEPKIKIQLVIDEQSI</sequence>
<dbReference type="InterPro" id="IPR000408">
    <property type="entry name" value="Reg_chr_condens"/>
</dbReference>
<dbReference type="Pfam" id="PF00415">
    <property type="entry name" value="RCC1"/>
    <property type="match status" value="2"/>
</dbReference>
<gene>
    <name evidence="2" type="primary">Contig8365.g8919</name>
    <name evidence="2" type="ORF">STYLEM_2893</name>
</gene>